<dbReference type="GO" id="GO:0007018">
    <property type="term" value="P:microtubule-based movement"/>
    <property type="evidence" value="ECO:0007669"/>
    <property type="project" value="InterPro"/>
</dbReference>
<feature type="compositionally biased region" description="Polar residues" evidence="9">
    <location>
        <begin position="542"/>
        <end position="557"/>
    </location>
</feature>
<keyword evidence="6" id="KW-0206">Cytoskeleton</keyword>
<dbReference type="PANTHER" id="PTHR47971">
    <property type="entry name" value="KINESIN-RELATED PROTEIN 6"/>
    <property type="match status" value="1"/>
</dbReference>
<dbReference type="InterPro" id="IPR027417">
    <property type="entry name" value="P-loop_NTPase"/>
</dbReference>
<dbReference type="SUPFAM" id="SSF52540">
    <property type="entry name" value="P-loop containing nucleoside triphosphate hydrolases"/>
    <property type="match status" value="1"/>
</dbReference>
<evidence type="ECO:0000256" key="2">
    <source>
        <dbReference type="ARBA" id="ARBA00022701"/>
    </source>
</evidence>
<feature type="compositionally biased region" description="Basic and acidic residues" evidence="9">
    <location>
        <begin position="594"/>
        <end position="605"/>
    </location>
</feature>
<dbReference type="InterPro" id="IPR001752">
    <property type="entry name" value="Kinesin_motor_dom"/>
</dbReference>
<evidence type="ECO:0000256" key="4">
    <source>
        <dbReference type="ARBA" id="ARBA00022840"/>
    </source>
</evidence>
<dbReference type="Pfam" id="PF00225">
    <property type="entry name" value="Kinesin"/>
    <property type="match status" value="1"/>
</dbReference>
<feature type="binding site" evidence="8">
    <location>
        <begin position="261"/>
        <end position="268"/>
    </location>
    <ligand>
        <name>ATP</name>
        <dbReference type="ChEBI" id="CHEBI:30616"/>
    </ligand>
</feature>
<feature type="compositionally biased region" description="Polar residues" evidence="9">
    <location>
        <begin position="884"/>
        <end position="896"/>
    </location>
</feature>
<evidence type="ECO:0000256" key="5">
    <source>
        <dbReference type="ARBA" id="ARBA00023175"/>
    </source>
</evidence>
<keyword evidence="12" id="KW-1185">Reference proteome</keyword>
<feature type="region of interest" description="Disordered" evidence="9">
    <location>
        <begin position="58"/>
        <end position="96"/>
    </location>
</feature>
<dbReference type="InterPro" id="IPR019821">
    <property type="entry name" value="Kinesin_motor_CS"/>
</dbReference>
<dbReference type="SMART" id="SM00129">
    <property type="entry name" value="KISc"/>
    <property type="match status" value="1"/>
</dbReference>
<feature type="region of interest" description="Disordered" evidence="9">
    <location>
        <begin position="695"/>
        <end position="793"/>
    </location>
</feature>
<reference evidence="11" key="1">
    <citation type="submission" date="2022-03" db="EMBL/GenBank/DDBJ databases">
        <authorList>
            <person name="Martin C."/>
        </authorList>
    </citation>
    <scope>NUCLEOTIDE SEQUENCE</scope>
</reference>
<dbReference type="OrthoDB" id="3176171at2759"/>
<dbReference type="EMBL" id="CAIIXF020000010">
    <property type="protein sequence ID" value="CAH1798118.1"/>
    <property type="molecule type" value="Genomic_DNA"/>
</dbReference>
<dbReference type="CDD" id="cd01367">
    <property type="entry name" value="KISc_KIF2_like"/>
    <property type="match status" value="1"/>
</dbReference>
<protein>
    <recommendedName>
        <fullName evidence="10">Kinesin motor domain-containing protein</fullName>
    </recommendedName>
</protein>
<gene>
    <name evidence="11" type="ORF">OFUS_LOCUS22296</name>
</gene>
<comment type="similarity">
    <text evidence="7">Belongs to the TRAFAC class myosin-kinesin ATPase superfamily. Kinesin family. KIN-13 subfamily.</text>
</comment>
<dbReference type="SUPFAM" id="SSF47769">
    <property type="entry name" value="SAM/Pointed domain"/>
    <property type="match status" value="1"/>
</dbReference>
<feature type="region of interest" description="Disordered" evidence="9">
    <location>
        <begin position="499"/>
        <end position="639"/>
    </location>
</feature>
<feature type="region of interest" description="Disordered" evidence="9">
    <location>
        <begin position="841"/>
        <end position="919"/>
    </location>
</feature>
<dbReference type="GO" id="GO:0005524">
    <property type="term" value="F:ATP binding"/>
    <property type="evidence" value="ECO:0007669"/>
    <property type="project" value="UniProtKB-UniRule"/>
</dbReference>
<dbReference type="GO" id="GO:0003777">
    <property type="term" value="F:microtubule motor activity"/>
    <property type="evidence" value="ECO:0007669"/>
    <property type="project" value="InterPro"/>
</dbReference>
<evidence type="ECO:0000313" key="12">
    <source>
        <dbReference type="Proteomes" id="UP000749559"/>
    </source>
</evidence>
<sequence>MTPTQSYFSSFTSKGLSHSEQLAGLSMQDYVSYGVTNMDDRLRLFKIIKIIKSVKQSGKKCNHSNSSPHKGNENKNQINRNHSYHNNEDSNGKISRKTSYFPQSVLAVNGYIKPLDTQDIQHENTQGFKPPKTLHLPTEIVEQKTGYNYGVPKSKSKSKPTNAASLDGMDRIKVCVRTRPMMQWERETGTKDIVEIHGRDGVVIMEPKVALDTSHYTQQHTFRFDEAFHEELSNEDVYRKTIEPLVEFVMKGGKATCFAYGQTGAGKSYTMMGTDNAPGLYMLGARDIVNMLQPGHKIWISYFEIYCGQLFDLLNKRKRLHVRENQFGKVCVTGRMETEVKDLRGVMKVVENGNRLRSTGVTGVNADSSRSHAVIQMDVRDNQEEQLGRISFIDLAGSERAADVMDTDKQTRHEGAEINTSLLALKECIRSIDQEKSHTPFRQSKLTHVLKESFTGDSKTCMIANISPTNLSSEHTLNTLRYADRVKELQTDIKESIKNSMLNNNSRNSSQQNQSILQSPIPNAHTSRSQAMTKEHQKAGQPVTNAHQTPAGDNTATMDKVDKTQSTPAGRLFHPSTIQCSSTPKSTPVKSRVNVRDSMPKKDLNDTLPDEWDTPIKGHKLRKKSGKGNNSKSHSPKRNLYNEFEYIPSPSELNVSPSKYFPNSAKRVSSNSNSGSKLENDHDEKMYKYEHFAKKDSSNQTDFATDDDTDLDHSAVQTDSGEHAKPMHPREDSELSEMVNNMSKHESTIQENQSVDDVHRDRKAKHEKSPSNVQIYKHHEKEKKPLTTSPEDEREIRTVYTNSTMMSDEKLELNKNQQQLPTPEAFLKSLSRLRLGNSSQEKNIVKLQNPKETSDLNNQSLDDIDRNKIGIPADDSKEFRSLLHSPSNDRNLSKSLTFPKAQRPNHVTPKGPYSVQPTDNEELPNRQLVNMKEHHLVSSSPIKKEHLNISGFGSAFSPIAQNGIKPGPVTKSFVSNNTNLYIMPSAKKQGSLQAENSYIPVTPKNDMESSAKDTAFQIGHLPEAKLSFQSDEFDLMSPRTKASAIEKARNLVVDAHEEQLCEITSLCKDEMKLLLAVKRGNMTFDVYMQKLKELLAHKERHLETLREQINEFTNFPIHSDVNTSA</sequence>
<feature type="compositionally biased region" description="Low complexity" evidence="9">
    <location>
        <begin position="499"/>
        <end position="519"/>
    </location>
</feature>
<proteinExistence type="inferred from homology"/>
<dbReference type="PROSITE" id="PS00411">
    <property type="entry name" value="KINESIN_MOTOR_1"/>
    <property type="match status" value="1"/>
</dbReference>
<feature type="domain" description="Kinesin motor" evidence="10">
    <location>
        <begin position="171"/>
        <end position="489"/>
    </location>
</feature>
<accession>A0A8S4PXN1</accession>
<dbReference type="InterPro" id="IPR027640">
    <property type="entry name" value="Kinesin-like_fam"/>
</dbReference>
<keyword evidence="3 8" id="KW-0547">Nucleotide-binding</keyword>
<feature type="compositionally biased region" description="Polar residues" evidence="9">
    <location>
        <begin position="576"/>
        <end position="589"/>
    </location>
</feature>
<dbReference type="PANTHER" id="PTHR47971:SF20">
    <property type="entry name" value="KINESIN-LIKE PROTEIN KIF24"/>
    <property type="match status" value="1"/>
</dbReference>
<dbReference type="InterPro" id="IPR036961">
    <property type="entry name" value="Kinesin_motor_dom_sf"/>
</dbReference>
<feature type="compositionally biased region" description="Polar residues" evidence="9">
    <location>
        <begin position="63"/>
        <end position="81"/>
    </location>
</feature>
<evidence type="ECO:0000256" key="7">
    <source>
        <dbReference type="ARBA" id="ARBA00061030"/>
    </source>
</evidence>
<evidence type="ECO:0000256" key="1">
    <source>
        <dbReference type="ARBA" id="ARBA00004245"/>
    </source>
</evidence>
<evidence type="ECO:0000256" key="6">
    <source>
        <dbReference type="ARBA" id="ARBA00023212"/>
    </source>
</evidence>
<evidence type="ECO:0000256" key="9">
    <source>
        <dbReference type="SAM" id="MobiDB-lite"/>
    </source>
</evidence>
<feature type="compositionally biased region" description="Basic and acidic residues" evidence="9">
    <location>
        <begin position="720"/>
        <end position="733"/>
    </location>
</feature>
<comment type="caution">
    <text evidence="11">The sequence shown here is derived from an EMBL/GenBank/DDBJ whole genome shotgun (WGS) entry which is preliminary data.</text>
</comment>
<evidence type="ECO:0000259" key="10">
    <source>
        <dbReference type="PROSITE" id="PS50067"/>
    </source>
</evidence>
<comment type="subcellular location">
    <subcellularLocation>
        <location evidence="1">Cytoplasm</location>
        <location evidence="1">Cytoskeleton</location>
    </subcellularLocation>
</comment>
<feature type="compositionally biased region" description="Basic residues" evidence="9">
    <location>
        <begin position="617"/>
        <end position="626"/>
    </location>
</feature>
<evidence type="ECO:0000313" key="11">
    <source>
        <dbReference type="EMBL" id="CAH1798118.1"/>
    </source>
</evidence>
<dbReference type="AlphaFoldDB" id="A0A8S4PXN1"/>
<feature type="compositionally biased region" description="Polar residues" evidence="9">
    <location>
        <begin position="520"/>
        <end position="532"/>
    </location>
</feature>
<dbReference type="GO" id="GO:0007019">
    <property type="term" value="P:microtubule depolymerization"/>
    <property type="evidence" value="ECO:0007669"/>
    <property type="project" value="TreeGrafter"/>
</dbReference>
<dbReference type="FunFam" id="3.40.850.10:FF:000012">
    <property type="entry name" value="Kinesin-like protein"/>
    <property type="match status" value="1"/>
</dbReference>
<dbReference type="PRINTS" id="PR00380">
    <property type="entry name" value="KINESINHEAVY"/>
</dbReference>
<evidence type="ECO:0000256" key="3">
    <source>
        <dbReference type="ARBA" id="ARBA00022741"/>
    </source>
</evidence>
<organism evidence="11 12">
    <name type="scientific">Owenia fusiformis</name>
    <name type="common">Polychaete worm</name>
    <dbReference type="NCBI Taxonomy" id="6347"/>
    <lineage>
        <taxon>Eukaryota</taxon>
        <taxon>Metazoa</taxon>
        <taxon>Spiralia</taxon>
        <taxon>Lophotrochozoa</taxon>
        <taxon>Annelida</taxon>
        <taxon>Polychaeta</taxon>
        <taxon>Sedentaria</taxon>
        <taxon>Canalipalpata</taxon>
        <taxon>Sabellida</taxon>
        <taxon>Oweniida</taxon>
        <taxon>Oweniidae</taxon>
        <taxon>Owenia</taxon>
    </lineage>
</organism>
<dbReference type="GO" id="GO:0005874">
    <property type="term" value="C:microtubule"/>
    <property type="evidence" value="ECO:0007669"/>
    <property type="project" value="UniProtKB-KW"/>
</dbReference>
<keyword evidence="5 8" id="KW-0505">Motor protein</keyword>
<dbReference type="Gene3D" id="3.40.850.10">
    <property type="entry name" value="Kinesin motor domain"/>
    <property type="match status" value="1"/>
</dbReference>
<dbReference type="Proteomes" id="UP000749559">
    <property type="component" value="Unassembled WGS sequence"/>
</dbReference>
<dbReference type="PROSITE" id="PS50067">
    <property type="entry name" value="KINESIN_MOTOR_2"/>
    <property type="match status" value="1"/>
</dbReference>
<keyword evidence="4 8" id="KW-0067">ATP-binding</keyword>
<keyword evidence="6" id="KW-0963">Cytoplasm</keyword>
<feature type="compositionally biased region" description="Basic and acidic residues" evidence="9">
    <location>
        <begin position="863"/>
        <end position="881"/>
    </location>
</feature>
<evidence type="ECO:0000256" key="8">
    <source>
        <dbReference type="PROSITE-ProRule" id="PRU00283"/>
    </source>
</evidence>
<dbReference type="InterPro" id="IPR013761">
    <property type="entry name" value="SAM/pointed_sf"/>
</dbReference>
<dbReference type="GO" id="GO:0008017">
    <property type="term" value="F:microtubule binding"/>
    <property type="evidence" value="ECO:0007669"/>
    <property type="project" value="InterPro"/>
</dbReference>
<name>A0A8S4PXN1_OWEFU</name>
<keyword evidence="2" id="KW-0493">Microtubule</keyword>